<dbReference type="Pfam" id="PF00557">
    <property type="entry name" value="Peptidase_M24"/>
    <property type="match status" value="1"/>
</dbReference>
<dbReference type="InterPro" id="IPR036005">
    <property type="entry name" value="Creatinase/aminopeptidase-like"/>
</dbReference>
<proteinExistence type="predicted"/>
<dbReference type="InterPro" id="IPR000994">
    <property type="entry name" value="Pept_M24"/>
</dbReference>
<organism evidence="2 3">
    <name type="scientific">Halolamina litorea</name>
    <dbReference type="NCBI Taxonomy" id="1515593"/>
    <lineage>
        <taxon>Archaea</taxon>
        <taxon>Methanobacteriati</taxon>
        <taxon>Methanobacteriota</taxon>
        <taxon>Stenosarchaea group</taxon>
        <taxon>Halobacteria</taxon>
        <taxon>Halobacteriales</taxon>
        <taxon>Haloferacaceae</taxon>
    </lineage>
</organism>
<sequence length="368" mass="39988">MANAITTRRTDRLFEELPVGVDTVALSPGETMRYFTGLDMHKSERPTLVVLFRDGPPAVVHPVLEGDRIEEALPDAERFTYGDATDPVEVGREAFDRLRAERTVTDPIGVEFRSTRLLEQEVFAPSGEGAVDIEDAVSTLRARKDPEEVERMRTAAGIIEDVLGEVFDLIEPGMTETGIETEIRKRVMESEADGFSVGIVTSGERTAHAHANTGERAVESGDLVMIDAGVIYEGYYSDITRTVAVGDPDEELREIYDVVQAAAAAARDRVAPGVELQEIDRAAREVIEDAGYGDYFPHRVGHGLGLEGHEPPYLVEGNDATLEVGHAVTVEPGVYVGGLGGVRIEDDVVVDENGADVLTTSSRDLRVL</sequence>
<dbReference type="SUPFAM" id="SSF53092">
    <property type="entry name" value="Creatinase/prolidase N-terminal domain"/>
    <property type="match status" value="1"/>
</dbReference>
<evidence type="ECO:0000313" key="2">
    <source>
        <dbReference type="EMBL" id="MFD1568535.1"/>
    </source>
</evidence>
<dbReference type="Proteomes" id="UP001597139">
    <property type="component" value="Unassembled WGS sequence"/>
</dbReference>
<dbReference type="PANTHER" id="PTHR46112">
    <property type="entry name" value="AMINOPEPTIDASE"/>
    <property type="match status" value="1"/>
</dbReference>
<dbReference type="EMBL" id="JBHUCZ010000012">
    <property type="protein sequence ID" value="MFD1568535.1"/>
    <property type="molecule type" value="Genomic_DNA"/>
</dbReference>
<evidence type="ECO:0000259" key="1">
    <source>
        <dbReference type="Pfam" id="PF00557"/>
    </source>
</evidence>
<dbReference type="Gene3D" id="3.40.350.10">
    <property type="entry name" value="Creatinase/prolidase N-terminal domain"/>
    <property type="match status" value="1"/>
</dbReference>
<dbReference type="PANTHER" id="PTHR46112:SF3">
    <property type="entry name" value="AMINOPEPTIDASE YPDF"/>
    <property type="match status" value="1"/>
</dbReference>
<dbReference type="SUPFAM" id="SSF55920">
    <property type="entry name" value="Creatinase/aminopeptidase"/>
    <property type="match status" value="1"/>
</dbReference>
<accession>A0ABD6BV15</accession>
<reference evidence="2 3" key="1">
    <citation type="journal article" date="2019" name="Int. J. Syst. Evol. Microbiol.">
        <title>The Global Catalogue of Microorganisms (GCM) 10K type strain sequencing project: providing services to taxonomists for standard genome sequencing and annotation.</title>
        <authorList>
            <consortium name="The Broad Institute Genomics Platform"/>
            <consortium name="The Broad Institute Genome Sequencing Center for Infectious Disease"/>
            <person name="Wu L."/>
            <person name="Ma J."/>
        </authorList>
    </citation>
    <scope>NUCLEOTIDE SEQUENCE [LARGE SCALE GENOMIC DNA]</scope>
    <source>
        <strain evidence="2 3">CGMCC 1.12859</strain>
    </source>
</reference>
<keyword evidence="3" id="KW-1185">Reference proteome</keyword>
<dbReference type="RefSeq" id="WP_267648033.1">
    <property type="nucleotide sequence ID" value="NZ_JANHGR010000003.1"/>
</dbReference>
<evidence type="ECO:0000313" key="3">
    <source>
        <dbReference type="Proteomes" id="UP001597139"/>
    </source>
</evidence>
<dbReference type="AlphaFoldDB" id="A0ABD6BV15"/>
<comment type="caution">
    <text evidence="2">The sequence shown here is derived from an EMBL/GenBank/DDBJ whole genome shotgun (WGS) entry which is preliminary data.</text>
</comment>
<feature type="domain" description="Peptidase M24" evidence="1">
    <location>
        <begin position="150"/>
        <end position="352"/>
    </location>
</feature>
<protein>
    <submittedName>
        <fullName evidence="2">M24 family metallopeptidase</fullName>
    </submittedName>
</protein>
<dbReference type="Gene3D" id="3.90.230.10">
    <property type="entry name" value="Creatinase/methionine aminopeptidase superfamily"/>
    <property type="match status" value="1"/>
</dbReference>
<gene>
    <name evidence="2" type="ORF">ACFSAU_13650</name>
</gene>
<dbReference type="InterPro" id="IPR029149">
    <property type="entry name" value="Creatin/AminoP/Spt16_N"/>
</dbReference>
<name>A0ABD6BV15_9EURY</name>
<dbReference type="InterPro" id="IPR050659">
    <property type="entry name" value="Peptidase_M24B"/>
</dbReference>